<proteinExistence type="predicted"/>
<dbReference type="AlphaFoldDB" id="A0A816LIK3"/>
<comment type="caution">
    <text evidence="4">The sequence shown here is derived from an EMBL/GenBank/DDBJ whole genome shotgun (WGS) entry which is preliminary data.</text>
</comment>
<dbReference type="InterPro" id="IPR011990">
    <property type="entry name" value="TPR-like_helical_dom_sf"/>
</dbReference>
<keyword evidence="1" id="KW-0677">Repeat</keyword>
<name>A0A816LIK3_9BILA</name>
<accession>A0A816LIK3</accession>
<dbReference type="SUPFAM" id="SSF48452">
    <property type="entry name" value="TPR-like"/>
    <property type="match status" value="1"/>
</dbReference>
<protein>
    <recommendedName>
        <fullName evidence="6">Kinesin light chain</fullName>
    </recommendedName>
</protein>
<sequence>MGEYSKALSSHERALEIRKIALPPNHPGLAASYNNIASLYDSMDEYSKALLFLERTLGYLRKITGSKSSAYCSAKMKHGKTSSTQARLLPSIPTAANSSQHLVMDDSTTKPISNDSDSSSQNSPSNPLRISAIGE</sequence>
<reference evidence="4" key="1">
    <citation type="submission" date="2021-02" db="EMBL/GenBank/DDBJ databases">
        <authorList>
            <person name="Nowell W R."/>
        </authorList>
    </citation>
    <scope>NUCLEOTIDE SEQUENCE</scope>
</reference>
<feature type="compositionally biased region" description="Low complexity" evidence="3">
    <location>
        <begin position="113"/>
        <end position="127"/>
    </location>
</feature>
<dbReference type="PANTHER" id="PTHR45641">
    <property type="entry name" value="TETRATRICOPEPTIDE REPEAT PROTEIN (AFU_ORTHOLOGUE AFUA_6G03870)"/>
    <property type="match status" value="1"/>
</dbReference>
<evidence type="ECO:0000313" key="5">
    <source>
        <dbReference type="Proteomes" id="UP000663824"/>
    </source>
</evidence>
<dbReference type="Gene3D" id="1.25.40.10">
    <property type="entry name" value="Tetratricopeptide repeat domain"/>
    <property type="match status" value="1"/>
</dbReference>
<evidence type="ECO:0000256" key="1">
    <source>
        <dbReference type="ARBA" id="ARBA00022737"/>
    </source>
</evidence>
<dbReference type="Proteomes" id="UP000663824">
    <property type="component" value="Unassembled WGS sequence"/>
</dbReference>
<evidence type="ECO:0000256" key="3">
    <source>
        <dbReference type="SAM" id="MobiDB-lite"/>
    </source>
</evidence>
<dbReference type="Pfam" id="PF13424">
    <property type="entry name" value="TPR_12"/>
    <property type="match status" value="1"/>
</dbReference>
<gene>
    <name evidence="4" type="ORF">MBJ925_LOCUS4940</name>
</gene>
<evidence type="ECO:0000313" key="4">
    <source>
        <dbReference type="EMBL" id="CAF1935341.1"/>
    </source>
</evidence>
<evidence type="ECO:0000256" key="2">
    <source>
        <dbReference type="ARBA" id="ARBA00022803"/>
    </source>
</evidence>
<dbReference type="EMBL" id="CAJNRE010001104">
    <property type="protein sequence ID" value="CAF1935341.1"/>
    <property type="molecule type" value="Genomic_DNA"/>
</dbReference>
<evidence type="ECO:0008006" key="6">
    <source>
        <dbReference type="Google" id="ProtNLM"/>
    </source>
</evidence>
<feature type="region of interest" description="Disordered" evidence="3">
    <location>
        <begin position="78"/>
        <end position="135"/>
    </location>
</feature>
<keyword evidence="2" id="KW-0802">TPR repeat</keyword>
<dbReference type="PANTHER" id="PTHR45641:SF19">
    <property type="entry name" value="NEPHROCYSTIN-3"/>
    <property type="match status" value="1"/>
</dbReference>
<organism evidence="4 5">
    <name type="scientific">Rotaria magnacalcarata</name>
    <dbReference type="NCBI Taxonomy" id="392030"/>
    <lineage>
        <taxon>Eukaryota</taxon>
        <taxon>Metazoa</taxon>
        <taxon>Spiralia</taxon>
        <taxon>Gnathifera</taxon>
        <taxon>Rotifera</taxon>
        <taxon>Eurotatoria</taxon>
        <taxon>Bdelloidea</taxon>
        <taxon>Philodinida</taxon>
        <taxon>Philodinidae</taxon>
        <taxon>Rotaria</taxon>
    </lineage>
</organism>